<keyword evidence="1" id="KW-0677">Repeat</keyword>
<dbReference type="Pfam" id="PF06458">
    <property type="entry name" value="MucBP"/>
    <property type="match status" value="1"/>
</dbReference>
<reference evidence="5 7" key="1">
    <citation type="journal article" date="2017" name="Biosci Microbiota Food Health">
        <title>Genomic characterization reconfirms the taxonomic status of Lactobacillus parakefiri.</title>
        <authorList>
            <person name="Tanizawa Y."/>
            <person name="Kobayashi H."/>
            <person name="Kaminuma E."/>
            <person name="Sakamoto M."/>
            <person name="Ohkuma M."/>
            <person name="Nakamura Y."/>
            <person name="Arita M."/>
            <person name="Tohno M."/>
        </authorList>
    </citation>
    <scope>NUCLEOTIDE SEQUENCE [LARGE SCALE GENOMIC DNA]</scope>
    <source>
        <strain evidence="5 7">JCM 8573</strain>
    </source>
</reference>
<feature type="domain" description="MucBP" evidence="3">
    <location>
        <begin position="134"/>
        <end position="193"/>
    </location>
</feature>
<protein>
    <recommendedName>
        <fullName evidence="9">DUF5776 domain-containing protein</fullName>
    </recommendedName>
</protein>
<gene>
    <name evidence="6" type="ORF">C5L28_002658</name>
    <name evidence="5" type="ORF">LPKJCM_00978</name>
</gene>
<proteinExistence type="predicted"/>
<evidence type="ECO:0000259" key="3">
    <source>
        <dbReference type="Pfam" id="PF06458"/>
    </source>
</evidence>
<dbReference type="InterPro" id="IPR009459">
    <property type="entry name" value="MucBP_dom"/>
</dbReference>
<evidence type="ECO:0000313" key="5">
    <source>
        <dbReference type="EMBL" id="GAW71875.1"/>
    </source>
</evidence>
<evidence type="ECO:0008006" key="9">
    <source>
        <dbReference type="Google" id="ProtNLM"/>
    </source>
</evidence>
<dbReference type="EMBL" id="BDGB01000045">
    <property type="protein sequence ID" value="GAW71875.1"/>
    <property type="molecule type" value="Genomic_DNA"/>
</dbReference>
<dbReference type="AlphaFoldDB" id="A0A224VAH6"/>
<accession>A0A224VAH6</accession>
<name>A0A224VAH6_9LACO</name>
<evidence type="ECO:0000313" key="8">
    <source>
        <dbReference type="Proteomes" id="UP000294668"/>
    </source>
</evidence>
<reference evidence="6 8" key="2">
    <citation type="journal article" date="2019" name="Appl. Microbiol. Biotechnol.">
        <title>Uncovering carbohydrate metabolism through a genotype-phenotype association study of 56 lactic acid bacteria genomes.</title>
        <authorList>
            <person name="Buron-Moles G."/>
            <person name="Chailyan A."/>
            <person name="Dolejs I."/>
            <person name="Forster J."/>
            <person name="Miks M.H."/>
        </authorList>
    </citation>
    <scope>NUCLEOTIDE SEQUENCE [LARGE SCALE GENOMIC DNA]</scope>
    <source>
        <strain evidence="6 8">DSM 10551</strain>
    </source>
</reference>
<feature type="compositionally biased region" description="Polar residues" evidence="2">
    <location>
        <begin position="248"/>
        <end position="264"/>
    </location>
</feature>
<dbReference type="Proteomes" id="UP000214739">
    <property type="component" value="Unassembled WGS sequence"/>
</dbReference>
<dbReference type="Pfam" id="PF19087">
    <property type="entry name" value="DUF5776"/>
    <property type="match status" value="1"/>
</dbReference>
<dbReference type="Proteomes" id="UP000294668">
    <property type="component" value="Unassembled WGS sequence"/>
</dbReference>
<keyword evidence="8" id="KW-1185">Reference proteome</keyword>
<feature type="domain" description="DUF5776" evidence="4">
    <location>
        <begin position="481"/>
        <end position="547"/>
    </location>
</feature>
<feature type="compositionally biased region" description="Low complexity" evidence="2">
    <location>
        <begin position="235"/>
        <end position="247"/>
    </location>
</feature>
<evidence type="ECO:0000313" key="6">
    <source>
        <dbReference type="EMBL" id="TDG94521.1"/>
    </source>
</evidence>
<evidence type="ECO:0000256" key="1">
    <source>
        <dbReference type="ARBA" id="ARBA00022737"/>
    </source>
</evidence>
<feature type="region of interest" description="Disordered" evidence="2">
    <location>
        <begin position="215"/>
        <end position="300"/>
    </location>
</feature>
<dbReference type="EMBL" id="PUFL01000016">
    <property type="protein sequence ID" value="TDG94521.1"/>
    <property type="molecule type" value="Genomic_DNA"/>
</dbReference>
<feature type="compositionally biased region" description="Polar residues" evidence="2">
    <location>
        <begin position="215"/>
        <end position="234"/>
    </location>
</feature>
<evidence type="ECO:0000313" key="7">
    <source>
        <dbReference type="Proteomes" id="UP000214739"/>
    </source>
</evidence>
<sequence>MDKVDKGAWVTVKGIRFWGSLVLTAASGLVMLQTPLGYADSSLETAHAAEWKKQVTFYVQPSYQSDSTGDWQAIPGVRPIKMIGTSGETFQVPVYQNFVPTANSSHTVPVSDADLKHPLLLKYRKESTGQYTGTINISYVNQRDSRTMETDTKTVHYGDRVTIRPKEIQGYQAVEASFESPYFTKSNDQSVNFLFGELRDFTYLVKFWYKPLAASQSNQPGKAKETQLNQAHEVSTSSSRTGSNSKSVEANNQAAQNNGDSKPSNVKVIPPIPANGTHQAPKGVHKADTKAHATDNQSAVKLKEPAAKTVGSVPLTPAATKPDLPALQETAPYPVRTTQTGLTSQAQLPTGRPAFVTPVPPSIIGPQSVVTGSYSPVNNRLSVADDNQPTTGNKKVATKAMAVYAIKVVALYSSPNFKPANQRFRYPAQKRYARPMFVVTGYARSESGRLRYRVRDVNHHSRFHGTPGYLTANWAYVRPVYYGSRHHKVKVINPTGVHAYQAKNLIGKVRSYKFGQIVSVKGIVHYHLTTRFILADGSYLTANRKLVSAIQ</sequence>
<dbReference type="OrthoDB" id="2328998at2"/>
<reference evidence="6" key="3">
    <citation type="submission" date="2019-02" db="EMBL/GenBank/DDBJ databases">
        <authorList>
            <person name="Buron G."/>
            <person name="Chaylann A."/>
            <person name="Dolejs I."/>
            <person name="Forster J."/>
            <person name="Miks M.H."/>
        </authorList>
    </citation>
    <scope>NUCLEOTIDE SEQUENCE</scope>
    <source>
        <strain evidence="6">DSM 10551</strain>
    </source>
</reference>
<dbReference type="InterPro" id="IPR044081">
    <property type="entry name" value="DUF5776"/>
</dbReference>
<dbReference type="RefSeq" id="WP_057962611.1">
    <property type="nucleotide sequence ID" value="NZ_BAAAXO010000015.1"/>
</dbReference>
<comment type="caution">
    <text evidence="5">The sequence shown here is derived from an EMBL/GenBank/DDBJ whole genome shotgun (WGS) entry which is preliminary data.</text>
</comment>
<organism evidence="5 7">
    <name type="scientific">Lentilactobacillus parakefiri</name>
    <dbReference type="NCBI Taxonomy" id="152332"/>
    <lineage>
        <taxon>Bacteria</taxon>
        <taxon>Bacillati</taxon>
        <taxon>Bacillota</taxon>
        <taxon>Bacilli</taxon>
        <taxon>Lactobacillales</taxon>
        <taxon>Lactobacillaceae</taxon>
        <taxon>Lentilactobacillus</taxon>
    </lineage>
</organism>
<evidence type="ECO:0000256" key="2">
    <source>
        <dbReference type="SAM" id="MobiDB-lite"/>
    </source>
</evidence>
<evidence type="ECO:0000259" key="4">
    <source>
        <dbReference type="Pfam" id="PF19087"/>
    </source>
</evidence>